<name>A0ABW0EIL7_9PSEU</name>
<keyword evidence="2" id="KW-0732">Signal</keyword>
<dbReference type="PROSITE" id="PS51257">
    <property type="entry name" value="PROKAR_LIPOPROTEIN"/>
    <property type="match status" value="1"/>
</dbReference>
<dbReference type="Proteomes" id="UP001596157">
    <property type="component" value="Unassembled WGS sequence"/>
</dbReference>
<reference evidence="4" key="1">
    <citation type="journal article" date="2019" name="Int. J. Syst. Evol. Microbiol.">
        <title>The Global Catalogue of Microorganisms (GCM) 10K type strain sequencing project: providing services to taxonomists for standard genome sequencing and annotation.</title>
        <authorList>
            <consortium name="The Broad Institute Genomics Platform"/>
            <consortium name="The Broad Institute Genome Sequencing Center for Infectious Disease"/>
            <person name="Wu L."/>
            <person name="Ma J."/>
        </authorList>
    </citation>
    <scope>NUCLEOTIDE SEQUENCE [LARGE SCALE GENOMIC DNA]</scope>
    <source>
        <strain evidence="4">CCUG 59778</strain>
    </source>
</reference>
<evidence type="ECO:0000313" key="3">
    <source>
        <dbReference type="EMBL" id="MFC5287232.1"/>
    </source>
</evidence>
<feature type="compositionally biased region" description="Low complexity" evidence="1">
    <location>
        <begin position="23"/>
        <end position="36"/>
    </location>
</feature>
<feature type="signal peptide" evidence="2">
    <location>
        <begin position="1"/>
        <end position="20"/>
    </location>
</feature>
<organism evidence="3 4">
    <name type="scientific">Actinokineospora guangxiensis</name>
    <dbReference type="NCBI Taxonomy" id="1490288"/>
    <lineage>
        <taxon>Bacteria</taxon>
        <taxon>Bacillati</taxon>
        <taxon>Actinomycetota</taxon>
        <taxon>Actinomycetes</taxon>
        <taxon>Pseudonocardiales</taxon>
        <taxon>Pseudonocardiaceae</taxon>
        <taxon>Actinokineospora</taxon>
    </lineage>
</organism>
<dbReference type="EMBL" id="JBHSKF010000003">
    <property type="protein sequence ID" value="MFC5287232.1"/>
    <property type="molecule type" value="Genomic_DNA"/>
</dbReference>
<gene>
    <name evidence="3" type="ORF">ACFPM7_09245</name>
</gene>
<evidence type="ECO:0000256" key="2">
    <source>
        <dbReference type="SAM" id="SignalP"/>
    </source>
</evidence>
<evidence type="ECO:0000313" key="4">
    <source>
        <dbReference type="Proteomes" id="UP001596157"/>
    </source>
</evidence>
<protein>
    <recommendedName>
        <fullName evidence="5">Lipoprotein</fullName>
    </recommendedName>
</protein>
<feature type="chain" id="PRO_5045259825" description="Lipoprotein" evidence="2">
    <location>
        <begin position="21"/>
        <end position="224"/>
    </location>
</feature>
<proteinExistence type="predicted"/>
<feature type="region of interest" description="Disordered" evidence="1">
    <location>
        <begin position="23"/>
        <end position="68"/>
    </location>
</feature>
<sequence>MFVRAAVVVAGLALVTACGAPRDAAPAQAPATSEAPVAVPSEAPEVSPTEVSTDAARPAPSTLPALPTRVPVTTRKPVVTRTPVDSNTIVGPFGWQTLRLGMTPAEAEALGVATPMPEGGDLCQVWPAVGASALERVIVHPVHGVFAIHPKEADWLRTPEGMRIGWTTAQVAAAYPDFDPAKADYAHGPTVSVPGNPDAVYRMQFESGVLARFLLERATDLCAT</sequence>
<accession>A0ABW0EIL7</accession>
<evidence type="ECO:0000256" key="1">
    <source>
        <dbReference type="SAM" id="MobiDB-lite"/>
    </source>
</evidence>
<dbReference type="RefSeq" id="WP_378245955.1">
    <property type="nucleotide sequence ID" value="NZ_JBHSKF010000003.1"/>
</dbReference>
<comment type="caution">
    <text evidence="3">The sequence shown here is derived from an EMBL/GenBank/DDBJ whole genome shotgun (WGS) entry which is preliminary data.</text>
</comment>
<keyword evidence="4" id="KW-1185">Reference proteome</keyword>
<evidence type="ECO:0008006" key="5">
    <source>
        <dbReference type="Google" id="ProtNLM"/>
    </source>
</evidence>